<dbReference type="OrthoDB" id="9790372at2"/>
<dbReference type="Proteomes" id="UP000031675">
    <property type="component" value="Unassembled WGS sequence"/>
</dbReference>
<protein>
    <submittedName>
        <fullName evidence="1">Metal-binding protein</fullName>
    </submittedName>
</protein>
<organism evidence="1 2">
    <name type="scientific">Streptomonospora alba</name>
    <dbReference type="NCBI Taxonomy" id="183763"/>
    <lineage>
        <taxon>Bacteria</taxon>
        <taxon>Bacillati</taxon>
        <taxon>Actinomycetota</taxon>
        <taxon>Actinomycetes</taxon>
        <taxon>Streptosporangiales</taxon>
        <taxon>Nocardiopsidaceae</taxon>
        <taxon>Streptomonospora</taxon>
    </lineage>
</organism>
<comment type="caution">
    <text evidence="1">The sequence shown here is derived from an EMBL/GenBank/DDBJ whole genome shotgun (WGS) entry which is preliminary data.</text>
</comment>
<gene>
    <name evidence="1" type="ORF">LP52_16530</name>
</gene>
<dbReference type="AlphaFoldDB" id="A0A0C2JG96"/>
<accession>A0A0C2JG96</accession>
<name>A0A0C2JG96_9ACTN</name>
<dbReference type="InterPro" id="IPR003772">
    <property type="entry name" value="YceD"/>
</dbReference>
<sequence length="192" mass="21053">MTLSRLDARAPLVVDTRPLGRQPGSMRTVQRSVPAPAQLATAMARVPEGTPIELDLRLEAVMEGVLVTGGAEVVFEAECSRCLDPIQETVEAPFQELFRYPGEDRLGPEDTDTEDEEEDYYLEGELLDLEQVVRNAVVLALPLSPLCREDCPGLCVQCGVKLAEAGPEHGHGEGIDPRWEALRNLGEEFGDR</sequence>
<dbReference type="PANTHER" id="PTHR34374">
    <property type="entry name" value="LARGE RIBOSOMAL RNA SUBUNIT ACCUMULATION PROTEIN YCED HOMOLOG 1, CHLOROPLASTIC"/>
    <property type="match status" value="1"/>
</dbReference>
<evidence type="ECO:0000313" key="2">
    <source>
        <dbReference type="Proteomes" id="UP000031675"/>
    </source>
</evidence>
<dbReference type="Pfam" id="PF02620">
    <property type="entry name" value="YceD"/>
    <property type="match status" value="1"/>
</dbReference>
<dbReference type="EMBL" id="JROO01000031">
    <property type="protein sequence ID" value="KIH97930.1"/>
    <property type="molecule type" value="Genomic_DNA"/>
</dbReference>
<dbReference type="PANTHER" id="PTHR34374:SF1">
    <property type="entry name" value="LARGE RIBOSOMAL RNA SUBUNIT ACCUMULATION PROTEIN YCED HOMOLOG 1, CHLOROPLASTIC"/>
    <property type="match status" value="1"/>
</dbReference>
<evidence type="ECO:0000313" key="1">
    <source>
        <dbReference type="EMBL" id="KIH97930.1"/>
    </source>
</evidence>
<proteinExistence type="predicted"/>
<reference evidence="2" key="1">
    <citation type="journal article" date="2015" name="Chem. Biol.">
        <title>Structure, bioactivity, and resistance mechanism of streptomonomicin, an unusual lasso Peptide from an understudied halophilic actinomycete.</title>
        <authorList>
            <person name="Metelev M."/>
            <person name="Tietz J.I."/>
            <person name="Melby J.O."/>
            <person name="Blair P.M."/>
            <person name="Zhu L."/>
            <person name="Livnat I."/>
            <person name="Severinov K."/>
            <person name="Mitchell D.A."/>
        </authorList>
    </citation>
    <scope>NUCLEOTIDE SEQUENCE [LARGE SCALE GENOMIC DNA]</scope>
    <source>
        <strain evidence="2">YIM 90003</strain>
    </source>
</reference>
<dbReference type="STRING" id="183763.LP52_16530"/>
<keyword evidence="2" id="KW-1185">Reference proteome</keyword>